<evidence type="ECO:0000256" key="7">
    <source>
        <dbReference type="SAM" id="Phobius"/>
    </source>
</evidence>
<keyword evidence="11" id="KW-1185">Reference proteome</keyword>
<dbReference type="Gene3D" id="3.30.70.1350">
    <property type="entry name" value="Cation efflux protein, cytoplasmic domain"/>
    <property type="match status" value="1"/>
</dbReference>
<dbReference type="PANTHER" id="PTHR43840:SF15">
    <property type="entry name" value="MITOCHONDRIAL METAL TRANSPORTER 1-RELATED"/>
    <property type="match status" value="1"/>
</dbReference>
<evidence type="ECO:0000256" key="3">
    <source>
        <dbReference type="ARBA" id="ARBA00022448"/>
    </source>
</evidence>
<comment type="caution">
    <text evidence="10">The sequence shown here is derived from an EMBL/GenBank/DDBJ whole genome shotgun (WGS) entry which is preliminary data.</text>
</comment>
<protein>
    <submittedName>
        <fullName evidence="10">Cation diffusion facilitator family transporter</fullName>
    </submittedName>
</protein>
<sequence>MRTQAQAKWGAWSSAGVNILLMVGKGVVGLAAGSQALFADAVHSAADVVGSLAVIIGLRIASKPPDEDHPYGHGKAELISTAIVALFLLGAGIEVSVSSLRAFFQPPHPPALLAAWTAMAAIVIKEVMFQYTYRLGKRLNSKSLVASAYDHRSDVLSSVAACIGILLAILGRALHTRWLEHMDSAAGLLVALLVLRIGYGLVQDSVQTLMDKTAPVKDLRSYAACIRQIEGVRRVDDLRARDHGQYVIVDVEISVEASISVAAGHDIAAQVKQALQREFPRVSDVLVHVNPFYPDQEAHRESAE</sequence>
<feature type="domain" description="Cation efflux protein transmembrane" evidence="8">
    <location>
        <begin position="13"/>
        <end position="210"/>
    </location>
</feature>
<dbReference type="NCBIfam" id="TIGR01297">
    <property type="entry name" value="CDF"/>
    <property type="match status" value="1"/>
</dbReference>
<feature type="transmembrane region" description="Helical" evidence="7">
    <location>
        <begin position="74"/>
        <end position="93"/>
    </location>
</feature>
<organism evidence="10 11">
    <name type="scientific">Alicyclobacillus cycloheptanicus</name>
    <dbReference type="NCBI Taxonomy" id="1457"/>
    <lineage>
        <taxon>Bacteria</taxon>
        <taxon>Bacillati</taxon>
        <taxon>Bacillota</taxon>
        <taxon>Bacilli</taxon>
        <taxon>Bacillales</taxon>
        <taxon>Alicyclobacillaceae</taxon>
        <taxon>Alicyclobacillus</taxon>
    </lineage>
</organism>
<reference evidence="10 11" key="1">
    <citation type="submission" date="2023-07" db="EMBL/GenBank/DDBJ databases">
        <title>Genomic Encyclopedia of Type Strains, Phase IV (KMG-IV): sequencing the most valuable type-strain genomes for metagenomic binning, comparative biology and taxonomic classification.</title>
        <authorList>
            <person name="Goeker M."/>
        </authorList>
    </citation>
    <scope>NUCLEOTIDE SEQUENCE [LARGE SCALE GENOMIC DNA]</scope>
    <source>
        <strain evidence="10 11">DSM 4006</strain>
    </source>
</reference>
<dbReference type="InterPro" id="IPR058533">
    <property type="entry name" value="Cation_efflux_TM"/>
</dbReference>
<dbReference type="InterPro" id="IPR036837">
    <property type="entry name" value="Cation_efflux_CTD_sf"/>
</dbReference>
<evidence type="ECO:0000256" key="4">
    <source>
        <dbReference type="ARBA" id="ARBA00022692"/>
    </source>
</evidence>
<dbReference type="EMBL" id="JAUSTP010000002">
    <property type="protein sequence ID" value="MDQ0188727.1"/>
    <property type="molecule type" value="Genomic_DNA"/>
</dbReference>
<keyword evidence="3" id="KW-0813">Transport</keyword>
<dbReference type="RefSeq" id="WP_274455290.1">
    <property type="nucleotide sequence ID" value="NZ_CP067097.1"/>
</dbReference>
<dbReference type="SUPFAM" id="SSF160240">
    <property type="entry name" value="Cation efflux protein cytoplasmic domain-like"/>
    <property type="match status" value="1"/>
</dbReference>
<evidence type="ECO:0000256" key="6">
    <source>
        <dbReference type="ARBA" id="ARBA00023136"/>
    </source>
</evidence>
<evidence type="ECO:0000259" key="9">
    <source>
        <dbReference type="Pfam" id="PF16916"/>
    </source>
</evidence>
<dbReference type="InterPro" id="IPR027469">
    <property type="entry name" value="Cation_efflux_TMD_sf"/>
</dbReference>
<dbReference type="InterPro" id="IPR050291">
    <property type="entry name" value="CDF_Transporter"/>
</dbReference>
<dbReference type="Pfam" id="PF16916">
    <property type="entry name" value="ZT_dimer"/>
    <property type="match status" value="1"/>
</dbReference>
<feature type="transmembrane region" description="Helical" evidence="7">
    <location>
        <begin position="12"/>
        <end position="32"/>
    </location>
</feature>
<feature type="transmembrane region" description="Helical" evidence="7">
    <location>
        <begin position="113"/>
        <end position="133"/>
    </location>
</feature>
<feature type="transmembrane region" description="Helical" evidence="7">
    <location>
        <begin position="44"/>
        <end position="62"/>
    </location>
</feature>
<dbReference type="InterPro" id="IPR002524">
    <property type="entry name" value="Cation_efflux"/>
</dbReference>
<dbReference type="Gene3D" id="1.20.1510.10">
    <property type="entry name" value="Cation efflux protein transmembrane domain"/>
    <property type="match status" value="1"/>
</dbReference>
<comment type="similarity">
    <text evidence="2">Belongs to the cation diffusion facilitator (CDF) transporter (TC 2.A.4) family.</text>
</comment>
<evidence type="ECO:0000313" key="11">
    <source>
        <dbReference type="Proteomes" id="UP001232973"/>
    </source>
</evidence>
<dbReference type="InterPro" id="IPR027470">
    <property type="entry name" value="Cation_efflux_CTD"/>
</dbReference>
<feature type="transmembrane region" description="Helical" evidence="7">
    <location>
        <begin position="154"/>
        <end position="173"/>
    </location>
</feature>
<evidence type="ECO:0000256" key="2">
    <source>
        <dbReference type="ARBA" id="ARBA00008114"/>
    </source>
</evidence>
<evidence type="ECO:0000256" key="1">
    <source>
        <dbReference type="ARBA" id="ARBA00004141"/>
    </source>
</evidence>
<dbReference type="Pfam" id="PF01545">
    <property type="entry name" value="Cation_efflux"/>
    <property type="match status" value="1"/>
</dbReference>
<gene>
    <name evidence="10" type="ORF">J2S03_000539</name>
</gene>
<evidence type="ECO:0000313" key="10">
    <source>
        <dbReference type="EMBL" id="MDQ0188727.1"/>
    </source>
</evidence>
<feature type="transmembrane region" description="Helical" evidence="7">
    <location>
        <begin position="185"/>
        <end position="202"/>
    </location>
</feature>
<accession>A0ABT9XEK1</accession>
<feature type="domain" description="Cation efflux protein cytoplasmic" evidence="9">
    <location>
        <begin position="219"/>
        <end position="291"/>
    </location>
</feature>
<dbReference type="PANTHER" id="PTHR43840">
    <property type="entry name" value="MITOCHONDRIAL METAL TRANSPORTER 1-RELATED"/>
    <property type="match status" value="1"/>
</dbReference>
<dbReference type="Proteomes" id="UP001232973">
    <property type="component" value="Unassembled WGS sequence"/>
</dbReference>
<name>A0ABT9XEK1_9BACL</name>
<proteinExistence type="inferred from homology"/>
<evidence type="ECO:0000259" key="8">
    <source>
        <dbReference type="Pfam" id="PF01545"/>
    </source>
</evidence>
<comment type="subcellular location">
    <subcellularLocation>
        <location evidence="1">Membrane</location>
        <topology evidence="1">Multi-pass membrane protein</topology>
    </subcellularLocation>
</comment>
<evidence type="ECO:0000256" key="5">
    <source>
        <dbReference type="ARBA" id="ARBA00022989"/>
    </source>
</evidence>
<keyword evidence="5 7" id="KW-1133">Transmembrane helix</keyword>
<keyword evidence="4 7" id="KW-0812">Transmembrane</keyword>
<keyword evidence="6 7" id="KW-0472">Membrane</keyword>
<dbReference type="SUPFAM" id="SSF161111">
    <property type="entry name" value="Cation efflux protein transmembrane domain-like"/>
    <property type="match status" value="1"/>
</dbReference>